<dbReference type="GO" id="GO:0005524">
    <property type="term" value="F:ATP binding"/>
    <property type="evidence" value="ECO:0007669"/>
    <property type="project" value="UniProtKB-KW"/>
</dbReference>
<gene>
    <name evidence="6" type="ORF">HNQ59_001226</name>
</gene>
<dbReference type="InterPro" id="IPR020568">
    <property type="entry name" value="Ribosomal_Su5_D2-typ_SF"/>
</dbReference>
<organism evidence="6 7">
    <name type="scientific">Chitinivorax tropicus</name>
    <dbReference type="NCBI Taxonomy" id="714531"/>
    <lineage>
        <taxon>Bacteria</taxon>
        <taxon>Pseudomonadati</taxon>
        <taxon>Pseudomonadota</taxon>
        <taxon>Betaproteobacteria</taxon>
        <taxon>Chitinivorax</taxon>
    </lineage>
</organism>
<keyword evidence="2" id="KW-0547">Nucleotide-binding</keyword>
<evidence type="ECO:0000259" key="5">
    <source>
        <dbReference type="Pfam" id="PF00288"/>
    </source>
</evidence>
<sequence length="285" mass="31740">MIHSGICHGTLGELFQGPYIQNDKLHIGVISLPIKKYSSMHFELGINGDIGTDLPEKEKCQRAVDIYLARHQLNLPQGRWSHDSELIQGKGMASSTADMVATIRCLDSLFAISSSAETISSILREVERSDSVFLDHYALYLSDQQQVINGFGNEPVFHACYIDEGDIVDTEQAGKPLLAYYAREWPAYARNLDHMIQAFLQQDLPAIARCATTSALLSQGVIPKRHLDTLLDMQAHFRADGIVVAHTGSLLGYLFIRRPGCREMGELAAFFRSLGYQCRFAQTGF</sequence>
<evidence type="ECO:0000313" key="7">
    <source>
        <dbReference type="Proteomes" id="UP000575898"/>
    </source>
</evidence>
<comment type="caution">
    <text evidence="6">The sequence shown here is derived from an EMBL/GenBank/DDBJ whole genome shotgun (WGS) entry which is preliminary data.</text>
</comment>
<evidence type="ECO:0000256" key="4">
    <source>
        <dbReference type="ARBA" id="ARBA00022840"/>
    </source>
</evidence>
<reference evidence="6 7" key="1">
    <citation type="submission" date="2020-08" db="EMBL/GenBank/DDBJ databases">
        <title>Genomic Encyclopedia of Type Strains, Phase IV (KMG-IV): sequencing the most valuable type-strain genomes for metagenomic binning, comparative biology and taxonomic classification.</title>
        <authorList>
            <person name="Goeker M."/>
        </authorList>
    </citation>
    <scope>NUCLEOTIDE SEQUENCE [LARGE SCALE GENOMIC DNA]</scope>
    <source>
        <strain evidence="6 7">DSM 27165</strain>
    </source>
</reference>
<feature type="domain" description="GHMP kinase N-terminal" evidence="5">
    <location>
        <begin position="69"/>
        <end position="129"/>
    </location>
</feature>
<protein>
    <submittedName>
        <fullName evidence="6">Uncharacterized protein involved in propanediol utilization</fullName>
    </submittedName>
</protein>
<dbReference type="RefSeq" id="WP_184036498.1">
    <property type="nucleotide sequence ID" value="NZ_JACHHY010000006.1"/>
</dbReference>
<evidence type="ECO:0000256" key="2">
    <source>
        <dbReference type="ARBA" id="ARBA00022741"/>
    </source>
</evidence>
<dbReference type="InterPro" id="IPR014721">
    <property type="entry name" value="Ribsml_uS5_D2-typ_fold_subgr"/>
</dbReference>
<evidence type="ECO:0000313" key="6">
    <source>
        <dbReference type="EMBL" id="MBB5017941.1"/>
    </source>
</evidence>
<keyword evidence="4" id="KW-0067">ATP-binding</keyword>
<keyword evidence="7" id="KW-1185">Reference proteome</keyword>
<accession>A0A840MRU5</accession>
<evidence type="ECO:0000256" key="1">
    <source>
        <dbReference type="ARBA" id="ARBA00022679"/>
    </source>
</evidence>
<dbReference type="PANTHER" id="PTHR43527">
    <property type="entry name" value="4-DIPHOSPHOCYTIDYL-2-C-METHYL-D-ERYTHRITOL KINASE, CHLOROPLASTIC"/>
    <property type="match status" value="1"/>
</dbReference>
<keyword evidence="1" id="KW-0808">Transferase</keyword>
<dbReference type="Gene3D" id="3.30.230.10">
    <property type="match status" value="1"/>
</dbReference>
<dbReference type="Proteomes" id="UP000575898">
    <property type="component" value="Unassembled WGS sequence"/>
</dbReference>
<keyword evidence="3" id="KW-0418">Kinase</keyword>
<dbReference type="PIRSF" id="PIRSF033887">
    <property type="entry name" value="PduX"/>
    <property type="match status" value="1"/>
</dbReference>
<evidence type="ECO:0000256" key="3">
    <source>
        <dbReference type="ARBA" id="ARBA00022777"/>
    </source>
</evidence>
<dbReference type="InterPro" id="IPR012363">
    <property type="entry name" value="PduX"/>
</dbReference>
<dbReference type="InterPro" id="IPR006204">
    <property type="entry name" value="GHMP_kinase_N_dom"/>
</dbReference>
<name>A0A840MRU5_9PROT</name>
<dbReference type="EMBL" id="JACHHY010000006">
    <property type="protein sequence ID" value="MBB5017941.1"/>
    <property type="molecule type" value="Genomic_DNA"/>
</dbReference>
<dbReference type="Pfam" id="PF00288">
    <property type="entry name" value="GHMP_kinases_N"/>
    <property type="match status" value="1"/>
</dbReference>
<dbReference type="SUPFAM" id="SSF54211">
    <property type="entry name" value="Ribosomal protein S5 domain 2-like"/>
    <property type="match status" value="1"/>
</dbReference>
<proteinExistence type="predicted"/>
<dbReference type="AlphaFoldDB" id="A0A840MRU5"/>
<dbReference type="GO" id="GO:0050515">
    <property type="term" value="F:4-(cytidine 5'-diphospho)-2-C-methyl-D-erythritol kinase activity"/>
    <property type="evidence" value="ECO:0007669"/>
    <property type="project" value="TreeGrafter"/>
</dbReference>
<dbReference type="PANTHER" id="PTHR43527:SF1">
    <property type="entry name" value="L-THREONINE KINASE"/>
    <property type="match status" value="1"/>
</dbReference>